<dbReference type="InterPro" id="IPR001876">
    <property type="entry name" value="Znf_RanBP2"/>
</dbReference>
<feature type="domain" description="RanBP2-type" evidence="4">
    <location>
        <begin position="134"/>
        <end position="158"/>
    </location>
</feature>
<dbReference type="EMBL" id="HBIE01019509">
    <property type="protein sequence ID" value="CAE0311046.1"/>
    <property type="molecule type" value="Transcribed_RNA"/>
</dbReference>
<proteinExistence type="predicted"/>
<protein>
    <recommendedName>
        <fullName evidence="4">RanBP2-type domain-containing protein</fullName>
    </recommendedName>
</protein>
<organism evidence="5">
    <name type="scientific">Favella ehrenbergii</name>
    <dbReference type="NCBI Taxonomy" id="182087"/>
    <lineage>
        <taxon>Eukaryota</taxon>
        <taxon>Sar</taxon>
        <taxon>Alveolata</taxon>
        <taxon>Ciliophora</taxon>
        <taxon>Intramacronucleata</taxon>
        <taxon>Spirotrichea</taxon>
        <taxon>Choreotrichia</taxon>
        <taxon>Tintinnida</taxon>
        <taxon>Xystonellidae</taxon>
        <taxon>Favella</taxon>
    </lineage>
</organism>
<keyword evidence="3" id="KW-0862">Zinc</keyword>
<evidence type="ECO:0000256" key="2">
    <source>
        <dbReference type="ARBA" id="ARBA00022771"/>
    </source>
</evidence>
<reference evidence="5" key="1">
    <citation type="submission" date="2021-01" db="EMBL/GenBank/DDBJ databases">
        <authorList>
            <person name="Corre E."/>
            <person name="Pelletier E."/>
            <person name="Niang G."/>
            <person name="Scheremetjew M."/>
            <person name="Finn R."/>
            <person name="Kale V."/>
            <person name="Holt S."/>
            <person name="Cochrane G."/>
            <person name="Meng A."/>
            <person name="Brown T."/>
            <person name="Cohen L."/>
        </authorList>
    </citation>
    <scope>NUCLEOTIDE SEQUENCE</scope>
    <source>
        <strain evidence="5">Fehren 1</strain>
    </source>
</reference>
<keyword evidence="1" id="KW-0479">Metal-binding</keyword>
<evidence type="ECO:0000256" key="1">
    <source>
        <dbReference type="ARBA" id="ARBA00022723"/>
    </source>
</evidence>
<dbReference type="SMART" id="SM00547">
    <property type="entry name" value="ZnF_RBZ"/>
    <property type="match status" value="1"/>
</dbReference>
<evidence type="ECO:0000259" key="4">
    <source>
        <dbReference type="SMART" id="SM00547"/>
    </source>
</evidence>
<dbReference type="GO" id="GO:0008270">
    <property type="term" value="F:zinc ion binding"/>
    <property type="evidence" value="ECO:0007669"/>
    <property type="project" value="UniProtKB-KW"/>
</dbReference>
<sequence>MLESDDLVYKLIVSNMSDMPIVYKITFAEESDSEVNLSWPRNGIKGSVAASESTTVALLAKVRPDEGAPGSRFELEKLKTSITWKSDLEKLEQEERMRASTRSAVAEVGQSGGAAAATVGSGPQDWEAVYKDPSEKNCGACTMLNPMSATSCFVCGTPF</sequence>
<accession>A0A7S3MM45</accession>
<evidence type="ECO:0000256" key="3">
    <source>
        <dbReference type="ARBA" id="ARBA00022833"/>
    </source>
</evidence>
<gene>
    <name evidence="5" type="ORF">FEHR0123_LOCUS5964</name>
</gene>
<evidence type="ECO:0000313" key="5">
    <source>
        <dbReference type="EMBL" id="CAE0311046.1"/>
    </source>
</evidence>
<dbReference type="AlphaFoldDB" id="A0A7S3MM45"/>
<keyword evidence="2" id="KW-0863">Zinc-finger</keyword>
<name>A0A7S3MM45_9SPIT</name>